<evidence type="ECO:0000259" key="5">
    <source>
        <dbReference type="PROSITE" id="PS50112"/>
    </source>
</evidence>
<evidence type="ECO:0000313" key="7">
    <source>
        <dbReference type="Proteomes" id="UP000651271"/>
    </source>
</evidence>
<sequence>MSIEIKNERWKDLFHKQNSITTKEQENKSLVDSYYFIFDCDLNVISFMNAAFNTITGYDEKTFTVEDLIEIIHPDDKDYFFECEEKDLLFKNKLRFNEHFNYLYSYTYKIRTKEGNYITIKQTCQALEVSNTGDLTKTLVIHQRINDYQERPINDRRLYDKTRNIYLDMENCYKLTKRELEILKLVQEGLNSTEIANKLCTSKYTVDTHRKNILNKTNSNNFIDLIRKLSQA</sequence>
<dbReference type="InterPro" id="IPR000014">
    <property type="entry name" value="PAS"/>
</dbReference>
<dbReference type="InterPro" id="IPR016032">
    <property type="entry name" value="Sig_transdc_resp-reg_C-effctor"/>
</dbReference>
<protein>
    <submittedName>
        <fullName evidence="6">PAS domain-containing protein</fullName>
    </submittedName>
</protein>
<dbReference type="CDD" id="cd06170">
    <property type="entry name" value="LuxR_C_like"/>
    <property type="match status" value="1"/>
</dbReference>
<evidence type="ECO:0000259" key="4">
    <source>
        <dbReference type="PROSITE" id="PS50043"/>
    </source>
</evidence>
<dbReference type="Gene3D" id="3.30.450.20">
    <property type="entry name" value="PAS domain"/>
    <property type="match status" value="1"/>
</dbReference>
<feature type="domain" description="HTH luxR-type" evidence="4">
    <location>
        <begin position="168"/>
        <end position="232"/>
    </location>
</feature>
<comment type="caution">
    <text evidence="6">The sequence shown here is derived from an EMBL/GenBank/DDBJ whole genome shotgun (WGS) entry which is preliminary data.</text>
</comment>
<evidence type="ECO:0000256" key="3">
    <source>
        <dbReference type="ARBA" id="ARBA00023163"/>
    </source>
</evidence>
<dbReference type="PRINTS" id="PR00038">
    <property type="entry name" value="HTHLUXR"/>
</dbReference>
<dbReference type="InterPro" id="IPR000792">
    <property type="entry name" value="Tscrpt_reg_LuxR_C"/>
</dbReference>
<keyword evidence="3" id="KW-0804">Transcription</keyword>
<keyword evidence="7" id="KW-1185">Reference proteome</keyword>
<dbReference type="Proteomes" id="UP000651271">
    <property type="component" value="Unassembled WGS sequence"/>
</dbReference>
<dbReference type="InterPro" id="IPR036388">
    <property type="entry name" value="WH-like_DNA-bd_sf"/>
</dbReference>
<evidence type="ECO:0000256" key="2">
    <source>
        <dbReference type="ARBA" id="ARBA00023125"/>
    </source>
</evidence>
<dbReference type="EMBL" id="JACOIJ010000003">
    <property type="protein sequence ID" value="MBD1428403.1"/>
    <property type="molecule type" value="Genomic_DNA"/>
</dbReference>
<evidence type="ECO:0000313" key="6">
    <source>
        <dbReference type="EMBL" id="MBD1428403.1"/>
    </source>
</evidence>
<name>A0ABR7YAS1_9SPHI</name>
<accession>A0ABR7YAS1</accession>
<dbReference type="CDD" id="cd00130">
    <property type="entry name" value="PAS"/>
    <property type="match status" value="1"/>
</dbReference>
<evidence type="ECO:0000256" key="1">
    <source>
        <dbReference type="ARBA" id="ARBA00023015"/>
    </source>
</evidence>
<dbReference type="Pfam" id="PF00196">
    <property type="entry name" value="GerE"/>
    <property type="match status" value="1"/>
</dbReference>
<dbReference type="PANTHER" id="PTHR44688:SF16">
    <property type="entry name" value="DNA-BINDING TRANSCRIPTIONAL ACTIVATOR DEVR_DOSR"/>
    <property type="match status" value="1"/>
</dbReference>
<keyword evidence="1" id="KW-0805">Transcription regulation</keyword>
<proteinExistence type="predicted"/>
<dbReference type="SUPFAM" id="SSF55785">
    <property type="entry name" value="PYP-like sensor domain (PAS domain)"/>
    <property type="match status" value="1"/>
</dbReference>
<dbReference type="PANTHER" id="PTHR44688">
    <property type="entry name" value="DNA-BINDING TRANSCRIPTIONAL ACTIVATOR DEVR_DOSR"/>
    <property type="match status" value="1"/>
</dbReference>
<gene>
    <name evidence="6" type="ORF">H8B04_02280</name>
</gene>
<dbReference type="SUPFAM" id="SSF46894">
    <property type="entry name" value="C-terminal effector domain of the bipartite response regulators"/>
    <property type="match status" value="1"/>
</dbReference>
<reference evidence="6 7" key="1">
    <citation type="submission" date="2020-08" db="EMBL/GenBank/DDBJ databases">
        <title>Sphingobacterium sp. DN04309 isolated from aquaculture water.</title>
        <authorList>
            <person name="Zhang M."/>
        </authorList>
    </citation>
    <scope>NUCLEOTIDE SEQUENCE [LARGE SCALE GENOMIC DNA]</scope>
    <source>
        <strain evidence="6 7">DN04309</strain>
    </source>
</reference>
<dbReference type="RefSeq" id="WP_190301314.1">
    <property type="nucleotide sequence ID" value="NZ_JACOIJ010000003.1"/>
</dbReference>
<dbReference type="PROSITE" id="PS50112">
    <property type="entry name" value="PAS"/>
    <property type="match status" value="1"/>
</dbReference>
<dbReference type="Pfam" id="PF08447">
    <property type="entry name" value="PAS_3"/>
    <property type="match status" value="1"/>
</dbReference>
<dbReference type="SMART" id="SM00421">
    <property type="entry name" value="HTH_LUXR"/>
    <property type="match status" value="1"/>
</dbReference>
<organism evidence="6 7">
    <name type="scientific">Sphingobacterium litopenaei</name>
    <dbReference type="NCBI Taxonomy" id="2763500"/>
    <lineage>
        <taxon>Bacteria</taxon>
        <taxon>Pseudomonadati</taxon>
        <taxon>Bacteroidota</taxon>
        <taxon>Sphingobacteriia</taxon>
        <taxon>Sphingobacteriales</taxon>
        <taxon>Sphingobacteriaceae</taxon>
        <taxon>Sphingobacterium</taxon>
    </lineage>
</organism>
<keyword evidence="2" id="KW-0238">DNA-binding</keyword>
<dbReference type="PROSITE" id="PS50043">
    <property type="entry name" value="HTH_LUXR_2"/>
    <property type="match status" value="1"/>
</dbReference>
<dbReference type="InterPro" id="IPR035965">
    <property type="entry name" value="PAS-like_dom_sf"/>
</dbReference>
<dbReference type="Gene3D" id="1.10.10.10">
    <property type="entry name" value="Winged helix-like DNA-binding domain superfamily/Winged helix DNA-binding domain"/>
    <property type="match status" value="1"/>
</dbReference>
<feature type="domain" description="PAS" evidence="5">
    <location>
        <begin position="23"/>
        <end position="78"/>
    </location>
</feature>
<dbReference type="InterPro" id="IPR013655">
    <property type="entry name" value="PAS_fold_3"/>
</dbReference>